<dbReference type="PANTHER" id="PTHR36329:SF1">
    <property type="entry name" value="TRANSMEMBRANE PROTEIN"/>
    <property type="match status" value="1"/>
</dbReference>
<accession>A0A2R6WSS3</accession>
<reference evidence="4" key="1">
    <citation type="journal article" date="2017" name="Cell">
        <title>Insights into land plant evolution garnered from the Marchantia polymorpha genome.</title>
        <authorList>
            <person name="Bowman J.L."/>
            <person name="Kohchi T."/>
            <person name="Yamato K.T."/>
            <person name="Jenkins J."/>
            <person name="Shu S."/>
            <person name="Ishizaki K."/>
            <person name="Yamaoka S."/>
            <person name="Nishihama R."/>
            <person name="Nakamura Y."/>
            <person name="Berger F."/>
            <person name="Adam C."/>
            <person name="Aki S.S."/>
            <person name="Althoff F."/>
            <person name="Araki T."/>
            <person name="Arteaga-Vazquez M.A."/>
            <person name="Balasubrmanian S."/>
            <person name="Barry K."/>
            <person name="Bauer D."/>
            <person name="Boehm C.R."/>
            <person name="Briginshaw L."/>
            <person name="Caballero-Perez J."/>
            <person name="Catarino B."/>
            <person name="Chen F."/>
            <person name="Chiyoda S."/>
            <person name="Chovatia M."/>
            <person name="Davies K.M."/>
            <person name="Delmans M."/>
            <person name="Demura T."/>
            <person name="Dierschke T."/>
            <person name="Dolan L."/>
            <person name="Dorantes-Acosta A.E."/>
            <person name="Eklund D.M."/>
            <person name="Florent S.N."/>
            <person name="Flores-Sandoval E."/>
            <person name="Fujiyama A."/>
            <person name="Fukuzawa H."/>
            <person name="Galik B."/>
            <person name="Grimanelli D."/>
            <person name="Grimwood J."/>
            <person name="Grossniklaus U."/>
            <person name="Hamada T."/>
            <person name="Haseloff J."/>
            <person name="Hetherington A.J."/>
            <person name="Higo A."/>
            <person name="Hirakawa Y."/>
            <person name="Hundley H.N."/>
            <person name="Ikeda Y."/>
            <person name="Inoue K."/>
            <person name="Inoue S.I."/>
            <person name="Ishida S."/>
            <person name="Jia Q."/>
            <person name="Kakita M."/>
            <person name="Kanazawa T."/>
            <person name="Kawai Y."/>
            <person name="Kawashima T."/>
            <person name="Kennedy M."/>
            <person name="Kinose K."/>
            <person name="Kinoshita T."/>
            <person name="Kohara Y."/>
            <person name="Koide E."/>
            <person name="Komatsu K."/>
            <person name="Kopischke S."/>
            <person name="Kubo M."/>
            <person name="Kyozuka J."/>
            <person name="Lagercrantz U."/>
            <person name="Lin S.S."/>
            <person name="Lindquist E."/>
            <person name="Lipzen A.M."/>
            <person name="Lu C.W."/>
            <person name="De Luna E."/>
            <person name="Martienssen R.A."/>
            <person name="Minamino N."/>
            <person name="Mizutani M."/>
            <person name="Mizutani M."/>
            <person name="Mochizuki N."/>
            <person name="Monte I."/>
            <person name="Mosher R."/>
            <person name="Nagasaki H."/>
            <person name="Nakagami H."/>
            <person name="Naramoto S."/>
            <person name="Nishitani K."/>
            <person name="Ohtani M."/>
            <person name="Okamoto T."/>
            <person name="Okumura M."/>
            <person name="Phillips J."/>
            <person name="Pollak B."/>
            <person name="Reinders A."/>
            <person name="Rovekamp M."/>
            <person name="Sano R."/>
            <person name="Sawa S."/>
            <person name="Schmid M.W."/>
            <person name="Shirakawa M."/>
            <person name="Solano R."/>
            <person name="Spunde A."/>
            <person name="Suetsugu N."/>
            <person name="Sugano S."/>
            <person name="Sugiyama A."/>
            <person name="Sun R."/>
            <person name="Suzuki Y."/>
            <person name="Takenaka M."/>
            <person name="Takezawa D."/>
            <person name="Tomogane H."/>
            <person name="Tsuzuki M."/>
            <person name="Ueda T."/>
            <person name="Umeda M."/>
            <person name="Ward J.M."/>
            <person name="Watanabe Y."/>
            <person name="Yazaki K."/>
            <person name="Yokoyama R."/>
            <person name="Yoshitake Y."/>
            <person name="Yotsui I."/>
            <person name="Zachgo S."/>
            <person name="Schmutz J."/>
        </authorList>
    </citation>
    <scope>NUCLEOTIDE SEQUENCE [LARGE SCALE GENOMIC DNA]</scope>
    <source>
        <strain evidence="4">Tak-1</strain>
    </source>
</reference>
<feature type="transmembrane region" description="Helical" evidence="2">
    <location>
        <begin position="103"/>
        <end position="123"/>
    </location>
</feature>
<dbReference type="OrthoDB" id="2016402at2759"/>
<feature type="region of interest" description="Disordered" evidence="1">
    <location>
        <begin position="362"/>
        <end position="387"/>
    </location>
</feature>
<dbReference type="EMBL" id="KZ772733">
    <property type="protein sequence ID" value="PTQ36902.1"/>
    <property type="molecule type" value="Genomic_DNA"/>
</dbReference>
<keyword evidence="4" id="KW-1185">Reference proteome</keyword>
<feature type="transmembrane region" description="Helical" evidence="2">
    <location>
        <begin position="28"/>
        <end position="49"/>
    </location>
</feature>
<evidence type="ECO:0000313" key="3">
    <source>
        <dbReference type="EMBL" id="PTQ36902.1"/>
    </source>
</evidence>
<evidence type="ECO:0000313" key="4">
    <source>
        <dbReference type="Proteomes" id="UP000244005"/>
    </source>
</evidence>
<sequence>MDTAVDHSKKTMFTNPAEWEESYRPLPFLFFGLLVVWIILVGVWTINTWSKRRWQTSNLQWVLTAVPVLKALVLGLSFVFWYSCLNLSSCSFWVAFGVFVSRIFFETACFIAFLLISHGYCIMHEQLSIAERRSIAGLASLLYLTLTGYKAAVPQFAVLVVLIYLVMLYVIFLHVSRNLTVLREQLQHIQDEGVHMMHTAISTKYTMFKKFQGAMLMMVVAEVLMHAKAEGVANEYWMRLLVREWTEIGIFFYIGWTFRSRELTPFFTVIPTLHVSGQRMLPPIYSVEMNEKQFNSLDFKEWHIGVPTSLSKSGTVHRPMLVIVQNPGMSFSEDPRSTSSKNSIKSQKTVVVDHLCAESLTSVSSNSAPRTPMEFGHSTPRSQNSSYTCRDHSLNSLLLSVRGSNEPSYLKSSMPGAIVDMKSSEDDDSVKIPVKDVVVDVNGLKKYSLVPSGCETRSKGENVELQSLLPH</sequence>
<protein>
    <submittedName>
        <fullName evidence="3">Uncharacterized protein</fullName>
    </submittedName>
</protein>
<feature type="transmembrane region" description="Helical" evidence="2">
    <location>
        <begin position="61"/>
        <end position="83"/>
    </location>
</feature>
<evidence type="ECO:0000256" key="2">
    <source>
        <dbReference type="SAM" id="Phobius"/>
    </source>
</evidence>
<proteinExistence type="predicted"/>
<organism evidence="3 4">
    <name type="scientific">Marchantia polymorpha</name>
    <name type="common">Common liverwort</name>
    <name type="synonym">Marchantia aquatica</name>
    <dbReference type="NCBI Taxonomy" id="3197"/>
    <lineage>
        <taxon>Eukaryota</taxon>
        <taxon>Viridiplantae</taxon>
        <taxon>Streptophyta</taxon>
        <taxon>Embryophyta</taxon>
        <taxon>Marchantiophyta</taxon>
        <taxon>Marchantiopsida</taxon>
        <taxon>Marchantiidae</taxon>
        <taxon>Marchantiales</taxon>
        <taxon>Marchantiaceae</taxon>
        <taxon>Marchantia</taxon>
    </lineage>
</organism>
<dbReference type="AlphaFoldDB" id="A0A2R6WSS3"/>
<dbReference type="Gramene" id="Mp1g23790.1">
    <property type="protein sequence ID" value="Mp1g23790.1.cds"/>
    <property type="gene ID" value="Mp1g23790"/>
</dbReference>
<keyword evidence="2" id="KW-1133">Transmembrane helix</keyword>
<feature type="transmembrane region" description="Helical" evidence="2">
    <location>
        <begin position="158"/>
        <end position="175"/>
    </location>
</feature>
<dbReference type="Proteomes" id="UP000244005">
    <property type="component" value="Unassembled WGS sequence"/>
</dbReference>
<dbReference type="PANTHER" id="PTHR36329">
    <property type="entry name" value="TRANSMEMBRANE PROTEIN"/>
    <property type="match status" value="1"/>
</dbReference>
<evidence type="ECO:0000256" key="1">
    <source>
        <dbReference type="SAM" id="MobiDB-lite"/>
    </source>
</evidence>
<dbReference type="OMA" id="NRHFQTN"/>
<keyword evidence="2" id="KW-0812">Transmembrane</keyword>
<name>A0A2R6WSS3_MARPO</name>
<gene>
    <name evidence="3" type="ORF">MARPO_0061s0142</name>
</gene>
<keyword evidence="2" id="KW-0472">Membrane</keyword>